<feature type="region of interest" description="Disordered" evidence="1">
    <location>
        <begin position="1"/>
        <end position="33"/>
    </location>
</feature>
<evidence type="ECO:0000313" key="4">
    <source>
        <dbReference type="Proteomes" id="UP000184603"/>
    </source>
</evidence>
<organism evidence="3 4">
    <name type="scientific">Desulfopila aestuarii DSM 18488</name>
    <dbReference type="NCBI Taxonomy" id="1121416"/>
    <lineage>
        <taxon>Bacteria</taxon>
        <taxon>Pseudomonadati</taxon>
        <taxon>Thermodesulfobacteriota</taxon>
        <taxon>Desulfobulbia</taxon>
        <taxon>Desulfobulbales</taxon>
        <taxon>Desulfocapsaceae</taxon>
        <taxon>Desulfopila</taxon>
    </lineage>
</organism>
<dbReference type="OrthoDB" id="5524752at2"/>
<gene>
    <name evidence="3" type="ORF">SAMN02745220_01893</name>
</gene>
<sequence>MSNAPEDRSENDCRQSPEKNPTIESITPAEDTSEDRVDVVYRFVNKTDGAEFPIDHVYHEAPEVSFGDVVEIQAPNSKPDFFSVDSLEEGEVTTVYLVRARNSLWKSILLLAILGVSWVIIDYVLKLIF</sequence>
<protein>
    <submittedName>
        <fullName evidence="3">Uncharacterized protein</fullName>
    </submittedName>
</protein>
<keyword evidence="2" id="KW-0812">Transmembrane</keyword>
<dbReference type="AlphaFoldDB" id="A0A1M7Y5H4"/>
<keyword evidence="2" id="KW-0472">Membrane</keyword>
<evidence type="ECO:0000313" key="3">
    <source>
        <dbReference type="EMBL" id="SHO47497.1"/>
    </source>
</evidence>
<keyword evidence="2" id="KW-1133">Transmembrane helix</keyword>
<proteinExistence type="predicted"/>
<evidence type="ECO:0000256" key="1">
    <source>
        <dbReference type="SAM" id="MobiDB-lite"/>
    </source>
</evidence>
<reference evidence="3 4" key="1">
    <citation type="submission" date="2016-12" db="EMBL/GenBank/DDBJ databases">
        <authorList>
            <person name="Song W.-J."/>
            <person name="Kurnit D.M."/>
        </authorList>
    </citation>
    <scope>NUCLEOTIDE SEQUENCE [LARGE SCALE GENOMIC DNA]</scope>
    <source>
        <strain evidence="3 4">DSM 18488</strain>
    </source>
</reference>
<feature type="compositionally biased region" description="Basic and acidic residues" evidence="1">
    <location>
        <begin position="1"/>
        <end position="17"/>
    </location>
</feature>
<keyword evidence="4" id="KW-1185">Reference proteome</keyword>
<name>A0A1M7Y5H4_9BACT</name>
<evidence type="ECO:0000256" key="2">
    <source>
        <dbReference type="SAM" id="Phobius"/>
    </source>
</evidence>
<dbReference type="RefSeq" id="WP_073613197.1">
    <property type="nucleotide sequence ID" value="NZ_FRFE01000007.1"/>
</dbReference>
<dbReference type="Proteomes" id="UP000184603">
    <property type="component" value="Unassembled WGS sequence"/>
</dbReference>
<feature type="transmembrane region" description="Helical" evidence="2">
    <location>
        <begin position="108"/>
        <end position="128"/>
    </location>
</feature>
<dbReference type="EMBL" id="FRFE01000007">
    <property type="protein sequence ID" value="SHO47497.1"/>
    <property type="molecule type" value="Genomic_DNA"/>
</dbReference>
<accession>A0A1M7Y5H4</accession>